<accession>A0ABW3BDS7</accession>
<dbReference type="SUPFAM" id="SSF109854">
    <property type="entry name" value="DinB/YfiT-like putative metalloenzymes"/>
    <property type="match status" value="1"/>
</dbReference>
<reference evidence="3" key="1">
    <citation type="journal article" date="2019" name="Int. J. Syst. Evol. Microbiol.">
        <title>The Global Catalogue of Microorganisms (GCM) 10K type strain sequencing project: providing services to taxonomists for standard genome sequencing and annotation.</title>
        <authorList>
            <consortium name="The Broad Institute Genomics Platform"/>
            <consortium name="The Broad Institute Genome Sequencing Center for Infectious Disease"/>
            <person name="Wu L."/>
            <person name="Ma J."/>
        </authorList>
    </citation>
    <scope>NUCLEOTIDE SEQUENCE [LARGE SCALE GENOMIC DNA]</scope>
    <source>
        <strain evidence="3">CCUG 63369</strain>
    </source>
</reference>
<dbReference type="Pfam" id="PF04978">
    <property type="entry name" value="MST"/>
    <property type="match status" value="1"/>
</dbReference>
<gene>
    <name evidence="2" type="ORF">ACFQZU_06380</name>
</gene>
<dbReference type="InterPro" id="IPR034660">
    <property type="entry name" value="DinB/YfiT-like"/>
</dbReference>
<dbReference type="InterPro" id="IPR007061">
    <property type="entry name" value="MST-like"/>
</dbReference>
<comment type="caution">
    <text evidence="2">The sequence shown here is derived from an EMBL/GenBank/DDBJ whole genome shotgun (WGS) entry which is preliminary data.</text>
</comment>
<dbReference type="EMBL" id="JBHTHR010000123">
    <property type="protein sequence ID" value="MFD0800944.1"/>
    <property type="molecule type" value="Genomic_DNA"/>
</dbReference>
<dbReference type="Proteomes" id="UP001596956">
    <property type="component" value="Unassembled WGS sequence"/>
</dbReference>
<feature type="region of interest" description="Disordered" evidence="1">
    <location>
        <begin position="1"/>
        <end position="24"/>
    </location>
</feature>
<organism evidence="2 3">
    <name type="scientific">Streptomonospora algeriensis</name>
    <dbReference type="NCBI Taxonomy" id="995084"/>
    <lineage>
        <taxon>Bacteria</taxon>
        <taxon>Bacillati</taxon>
        <taxon>Actinomycetota</taxon>
        <taxon>Actinomycetes</taxon>
        <taxon>Streptosporangiales</taxon>
        <taxon>Nocardiopsidaceae</taxon>
        <taxon>Streptomonospora</taxon>
    </lineage>
</organism>
<dbReference type="Gene3D" id="1.20.120.450">
    <property type="entry name" value="dinb family like domain"/>
    <property type="match status" value="1"/>
</dbReference>
<name>A0ABW3BDS7_9ACTN</name>
<sequence>MADTPQFYSPRLADDPRGNPLEAGGERETLTAFLDWHRSTLELKCAGLEAGRLSERAVPPSDLSLHGLLRHLAAGERWWFRIRFAGENVPLLHYADDDPDRDFRGTGGDPAEALKGWRREVDRSREIVAAAALDDAGIRKRTGDPVSLRAVLVHMIAEYARHNGHADLLRERLDGSIGM</sequence>
<evidence type="ECO:0000313" key="2">
    <source>
        <dbReference type="EMBL" id="MFD0800944.1"/>
    </source>
</evidence>
<evidence type="ECO:0000313" key="3">
    <source>
        <dbReference type="Proteomes" id="UP001596956"/>
    </source>
</evidence>
<evidence type="ECO:0000256" key="1">
    <source>
        <dbReference type="SAM" id="MobiDB-lite"/>
    </source>
</evidence>
<proteinExistence type="predicted"/>
<keyword evidence="3" id="KW-1185">Reference proteome</keyword>
<protein>
    <submittedName>
        <fullName evidence="2">DinB family protein</fullName>
    </submittedName>
</protein>